<proteinExistence type="predicted"/>
<dbReference type="HOGENOM" id="CLU_1390726_0_0_1"/>
<sequence>MSTKPDEPIKDPSPVSNIFQRMPSFVYSRLARGNANPKPWRRCQLCAISQAKAGVMLQCVGCSDNPMMPVYYCVSQAWSDSLAKFRDPTFYPFVPCWIPVFKALCIEGLRSPLVVDAMLDLFMAGLNRLRGVPIIMGNESHMGPLPTTTIIPVSNDIPFSASLALFGIWNSDGRVKLEDLVKQHVEKSKATAASKA</sequence>
<gene>
    <name evidence="1" type="ORF">PIIN_09956</name>
</gene>
<keyword evidence="2" id="KW-1185">Reference proteome</keyword>
<dbReference type="AlphaFoldDB" id="G4TXB7"/>
<dbReference type="EMBL" id="CAFZ01000565">
    <property type="protein sequence ID" value="CCA75960.1"/>
    <property type="molecule type" value="Genomic_DNA"/>
</dbReference>
<evidence type="ECO:0000313" key="1">
    <source>
        <dbReference type="EMBL" id="CCA75960.1"/>
    </source>
</evidence>
<protein>
    <submittedName>
        <fullName evidence="1">Uncharacterized protein</fullName>
    </submittedName>
</protein>
<name>G4TXB7_SERID</name>
<reference evidence="1 2" key="1">
    <citation type="journal article" date="2011" name="PLoS Pathog.">
        <title>Endophytic Life Strategies Decoded by Genome and Transcriptome Analyses of the Mutualistic Root Symbiont Piriformospora indica.</title>
        <authorList>
            <person name="Zuccaro A."/>
            <person name="Lahrmann U."/>
            <person name="Guldener U."/>
            <person name="Langen G."/>
            <person name="Pfiffi S."/>
            <person name="Biedenkopf D."/>
            <person name="Wong P."/>
            <person name="Samans B."/>
            <person name="Grimm C."/>
            <person name="Basiewicz M."/>
            <person name="Murat C."/>
            <person name="Martin F."/>
            <person name="Kogel K.H."/>
        </authorList>
    </citation>
    <scope>NUCLEOTIDE SEQUENCE [LARGE SCALE GENOMIC DNA]</scope>
    <source>
        <strain evidence="1 2">DSM 11827</strain>
    </source>
</reference>
<organism evidence="1 2">
    <name type="scientific">Serendipita indica (strain DSM 11827)</name>
    <name type="common">Root endophyte fungus</name>
    <name type="synonym">Piriformospora indica</name>
    <dbReference type="NCBI Taxonomy" id="1109443"/>
    <lineage>
        <taxon>Eukaryota</taxon>
        <taxon>Fungi</taxon>
        <taxon>Dikarya</taxon>
        <taxon>Basidiomycota</taxon>
        <taxon>Agaricomycotina</taxon>
        <taxon>Agaricomycetes</taxon>
        <taxon>Sebacinales</taxon>
        <taxon>Serendipitaceae</taxon>
        <taxon>Serendipita</taxon>
    </lineage>
</organism>
<dbReference type="InParanoid" id="G4TXB7"/>
<evidence type="ECO:0000313" key="2">
    <source>
        <dbReference type="Proteomes" id="UP000007148"/>
    </source>
</evidence>
<comment type="caution">
    <text evidence="1">The sequence shown here is derived from an EMBL/GenBank/DDBJ whole genome shotgun (WGS) entry which is preliminary data.</text>
</comment>
<dbReference type="Proteomes" id="UP000007148">
    <property type="component" value="Unassembled WGS sequence"/>
</dbReference>
<accession>G4TXB7</accession>